<keyword evidence="1" id="KW-1133">Transmembrane helix</keyword>
<sequence length="226" mass="25153">MSKKSRVILNKRGIANMRKFYGVVGLFTVCFVAGFAFLKSNTDEYQITRDPAAVRNNFDFSHLRGEQLQEAVRHRLLAGLEIRKNTQGAGIGLGHFVFVDEGGSKKLACQEFQKVFLSFEAEGVSVGGDKPQMEVEGRCDVSSDMSRINALYVPVQKILGEHPGDGEFQFNEGPKVTVRFANLPEEWPRTWLLKSVKLVNESASEALVVESDEVAKTLGHPVVFSW</sequence>
<evidence type="ECO:0000256" key="1">
    <source>
        <dbReference type="SAM" id="Phobius"/>
    </source>
</evidence>
<dbReference type="KEGG" id="bba:Bd3757"/>
<organism evidence="2 3">
    <name type="scientific">Bdellovibrio bacteriovorus (strain ATCC 15356 / DSM 50701 / NCIMB 9529 / HD100)</name>
    <dbReference type="NCBI Taxonomy" id="264462"/>
    <lineage>
        <taxon>Bacteria</taxon>
        <taxon>Pseudomonadati</taxon>
        <taxon>Bdellovibrionota</taxon>
        <taxon>Bdellovibrionia</taxon>
        <taxon>Bdellovibrionales</taxon>
        <taxon>Pseudobdellovibrionaceae</taxon>
        <taxon>Bdellovibrio</taxon>
    </lineage>
</organism>
<name>Q6MH08_BDEBA</name>
<gene>
    <name evidence="2" type="ordered locus">Bd3757</name>
</gene>
<dbReference type="STRING" id="264462.Bd3757"/>
<dbReference type="eggNOG" id="ENOG5030AGK">
    <property type="taxonomic scope" value="Bacteria"/>
</dbReference>
<accession>Q6MH08</accession>
<feature type="transmembrane region" description="Helical" evidence="1">
    <location>
        <begin position="20"/>
        <end position="38"/>
    </location>
</feature>
<keyword evidence="1" id="KW-0812">Transmembrane</keyword>
<evidence type="ECO:0000313" key="2">
    <source>
        <dbReference type="EMBL" id="CAE81119.1"/>
    </source>
</evidence>
<dbReference type="Proteomes" id="UP000008080">
    <property type="component" value="Chromosome"/>
</dbReference>
<proteinExistence type="predicted"/>
<keyword evidence="1" id="KW-0472">Membrane</keyword>
<dbReference type="AlphaFoldDB" id="Q6MH08"/>
<protein>
    <submittedName>
        <fullName evidence="2">Uncharacterized protein</fullName>
    </submittedName>
</protein>
<keyword evidence="3" id="KW-1185">Reference proteome</keyword>
<reference evidence="2 3" key="1">
    <citation type="journal article" date="2004" name="Science">
        <title>A predator unmasked: life cycle of Bdellovibrio bacteriovorus from a genomic perspective.</title>
        <authorList>
            <person name="Rendulic S."/>
            <person name="Jagtap P."/>
            <person name="Rosinus A."/>
            <person name="Eppinger M."/>
            <person name="Baar C."/>
            <person name="Lanz C."/>
            <person name="Keller H."/>
            <person name="Lambert C."/>
            <person name="Evans K.J."/>
            <person name="Goesmann A."/>
            <person name="Meyer F."/>
            <person name="Sockett R.E."/>
            <person name="Schuster S.C."/>
        </authorList>
    </citation>
    <scope>NUCLEOTIDE SEQUENCE [LARGE SCALE GENOMIC DNA]</scope>
    <source>
        <strain evidence="3">ATCC 15356 / DSM 50701 / NCIMB 9529 / HD100</strain>
    </source>
</reference>
<dbReference type="HOGENOM" id="CLU_1313397_0_0_7"/>
<evidence type="ECO:0000313" key="3">
    <source>
        <dbReference type="Proteomes" id="UP000008080"/>
    </source>
</evidence>
<dbReference type="EMBL" id="BX842656">
    <property type="protein sequence ID" value="CAE81119.1"/>
    <property type="molecule type" value="Genomic_DNA"/>
</dbReference>